<dbReference type="Gene3D" id="1.10.287.470">
    <property type="entry name" value="Helix hairpin bin"/>
    <property type="match status" value="1"/>
</dbReference>
<accession>A0A4R5MJ30</accession>
<comment type="caution">
    <text evidence="3">The sequence shown here is derived from an EMBL/GenBank/DDBJ whole genome shotgun (WGS) entry which is preliminary data.</text>
</comment>
<name>A0A4R5MJ30_9SPHI</name>
<dbReference type="SUPFAM" id="SSF111369">
    <property type="entry name" value="HlyD-like secretion proteins"/>
    <property type="match status" value="1"/>
</dbReference>
<dbReference type="InterPro" id="IPR058647">
    <property type="entry name" value="BSH_CzcB-like"/>
</dbReference>
<protein>
    <submittedName>
        <fullName evidence="3">HlyD family efflux transporter periplasmic adaptor subunit</fullName>
    </submittedName>
</protein>
<dbReference type="GO" id="GO:1990281">
    <property type="term" value="C:efflux pump complex"/>
    <property type="evidence" value="ECO:0007669"/>
    <property type="project" value="TreeGrafter"/>
</dbReference>
<dbReference type="PROSITE" id="PS51257">
    <property type="entry name" value="PROKAR_LIPOPROTEIN"/>
    <property type="match status" value="1"/>
</dbReference>
<dbReference type="AlphaFoldDB" id="A0A4R5MJ30"/>
<dbReference type="OrthoDB" id="9806939at2"/>
<evidence type="ECO:0000256" key="1">
    <source>
        <dbReference type="SAM" id="Coils"/>
    </source>
</evidence>
<dbReference type="GO" id="GO:0015562">
    <property type="term" value="F:efflux transmembrane transporter activity"/>
    <property type="evidence" value="ECO:0007669"/>
    <property type="project" value="TreeGrafter"/>
</dbReference>
<dbReference type="Proteomes" id="UP000295668">
    <property type="component" value="Unassembled WGS sequence"/>
</dbReference>
<evidence type="ECO:0000259" key="2">
    <source>
        <dbReference type="Pfam" id="PF25973"/>
    </source>
</evidence>
<organism evidence="3 4">
    <name type="scientific">Pedobacter changchengzhani</name>
    <dbReference type="NCBI Taxonomy" id="2529274"/>
    <lineage>
        <taxon>Bacteria</taxon>
        <taxon>Pseudomonadati</taxon>
        <taxon>Bacteroidota</taxon>
        <taxon>Sphingobacteriia</taxon>
        <taxon>Sphingobacteriales</taxon>
        <taxon>Sphingobacteriaceae</taxon>
        <taxon>Pedobacter</taxon>
    </lineage>
</organism>
<dbReference type="Gene3D" id="2.40.50.100">
    <property type="match status" value="1"/>
</dbReference>
<evidence type="ECO:0000313" key="4">
    <source>
        <dbReference type="Proteomes" id="UP000295668"/>
    </source>
</evidence>
<evidence type="ECO:0000313" key="3">
    <source>
        <dbReference type="EMBL" id="TDG35570.1"/>
    </source>
</evidence>
<feature type="coiled-coil region" evidence="1">
    <location>
        <begin position="145"/>
        <end position="176"/>
    </location>
</feature>
<dbReference type="Gene3D" id="2.40.30.170">
    <property type="match status" value="1"/>
</dbReference>
<dbReference type="RefSeq" id="WP_133263180.1">
    <property type="nucleotide sequence ID" value="NZ_SJCY01000009.1"/>
</dbReference>
<dbReference type="Pfam" id="PF25973">
    <property type="entry name" value="BSH_CzcB"/>
    <property type="match status" value="1"/>
</dbReference>
<dbReference type="EMBL" id="SJCY01000009">
    <property type="protein sequence ID" value="TDG35570.1"/>
    <property type="molecule type" value="Genomic_DNA"/>
</dbReference>
<keyword evidence="4" id="KW-1185">Reference proteome</keyword>
<sequence>MKIKIIAVFIVSIFAFSCNKETGTKPIVQDIKELVFASGTLEWKNSYNLTAQTDGVLKNVDFEIGDAVAKDKVLARIENNTNLVNTQIAKEQLTITTENLSNNSPALQQVQQNIVFATAKHNQDQLQAERYERLYKTQSVAKAEYENYKLAAENSLTNLKVLKNNYAQLKQQAKQNYITTKGQLENNKVAQQYNNIVVPQYGTVIEKLKTNGDFVKKGDVIATIADAKLIQAVLNVDETNIGKIKLGQTAYVKLNTDDSKIYNAKITEILASFDQKSQSFICKAVFEEPLNKAFFGTQLEANIFIKEKKNALLIPRNLMDFGNRVNVKGKDDYVIVKTGIISSDFVEILAGITKDDVILPLKH</sequence>
<dbReference type="PANTHER" id="PTHR30469">
    <property type="entry name" value="MULTIDRUG RESISTANCE PROTEIN MDTA"/>
    <property type="match status" value="1"/>
</dbReference>
<reference evidence="3 4" key="1">
    <citation type="submission" date="2019-02" db="EMBL/GenBank/DDBJ databases">
        <title>Pedobacter sp. nov., a novel speices isolated from soil of pinguins habitat in Antarcitica.</title>
        <authorList>
            <person name="He R.-H."/>
        </authorList>
    </citation>
    <scope>NUCLEOTIDE SEQUENCE [LARGE SCALE GENOMIC DNA]</scope>
    <source>
        <strain evidence="3 4">E01020</strain>
    </source>
</reference>
<keyword evidence="1" id="KW-0175">Coiled coil</keyword>
<feature type="domain" description="CzcB-like barrel-sandwich hybrid" evidence="2">
    <location>
        <begin position="49"/>
        <end position="226"/>
    </location>
</feature>
<proteinExistence type="predicted"/>
<gene>
    <name evidence="3" type="ORF">EZJ43_13175</name>
</gene>